<evidence type="ECO:0000313" key="2">
    <source>
        <dbReference type="EMBL" id="PON92169.1"/>
    </source>
</evidence>
<name>A0A2P5F342_TREOI</name>
<sequence length="67" mass="7094">MAKTRRIEVKKSSSKTAGTSSAGKKTKSPSKSLAKTPMPKPTIPEQNTTDLKGKSAVEATYEEAKIG</sequence>
<gene>
    <name evidence="2" type="ORF">TorRG33x02_119880</name>
</gene>
<feature type="non-terminal residue" evidence="2">
    <location>
        <position position="67"/>
    </location>
</feature>
<comment type="caution">
    <text evidence="2">The sequence shown here is derived from an EMBL/GenBank/DDBJ whole genome shotgun (WGS) entry which is preliminary data.</text>
</comment>
<evidence type="ECO:0000313" key="3">
    <source>
        <dbReference type="Proteomes" id="UP000237000"/>
    </source>
</evidence>
<organism evidence="2 3">
    <name type="scientific">Trema orientale</name>
    <name type="common">Charcoal tree</name>
    <name type="synonym">Celtis orientalis</name>
    <dbReference type="NCBI Taxonomy" id="63057"/>
    <lineage>
        <taxon>Eukaryota</taxon>
        <taxon>Viridiplantae</taxon>
        <taxon>Streptophyta</taxon>
        <taxon>Embryophyta</taxon>
        <taxon>Tracheophyta</taxon>
        <taxon>Spermatophyta</taxon>
        <taxon>Magnoliopsida</taxon>
        <taxon>eudicotyledons</taxon>
        <taxon>Gunneridae</taxon>
        <taxon>Pentapetalae</taxon>
        <taxon>rosids</taxon>
        <taxon>fabids</taxon>
        <taxon>Rosales</taxon>
        <taxon>Cannabaceae</taxon>
        <taxon>Trema</taxon>
    </lineage>
</organism>
<feature type="region of interest" description="Disordered" evidence="1">
    <location>
        <begin position="1"/>
        <end position="67"/>
    </location>
</feature>
<reference evidence="3" key="1">
    <citation type="submission" date="2016-06" db="EMBL/GenBank/DDBJ databases">
        <title>Parallel loss of symbiosis genes in relatives of nitrogen-fixing non-legume Parasponia.</title>
        <authorList>
            <person name="Van Velzen R."/>
            <person name="Holmer R."/>
            <person name="Bu F."/>
            <person name="Rutten L."/>
            <person name="Van Zeijl A."/>
            <person name="Liu W."/>
            <person name="Santuari L."/>
            <person name="Cao Q."/>
            <person name="Sharma T."/>
            <person name="Shen D."/>
            <person name="Roswanjaya Y."/>
            <person name="Wardhani T."/>
            <person name="Kalhor M.S."/>
            <person name="Jansen J."/>
            <person name="Van den Hoogen J."/>
            <person name="Gungor B."/>
            <person name="Hartog M."/>
            <person name="Hontelez J."/>
            <person name="Verver J."/>
            <person name="Yang W.-C."/>
            <person name="Schijlen E."/>
            <person name="Repin R."/>
            <person name="Schilthuizen M."/>
            <person name="Schranz E."/>
            <person name="Heidstra R."/>
            <person name="Miyata K."/>
            <person name="Fedorova E."/>
            <person name="Kohlen W."/>
            <person name="Bisseling T."/>
            <person name="Smit S."/>
            <person name="Geurts R."/>
        </authorList>
    </citation>
    <scope>NUCLEOTIDE SEQUENCE [LARGE SCALE GENOMIC DNA]</scope>
    <source>
        <strain evidence="3">cv. RG33-2</strain>
    </source>
</reference>
<keyword evidence="3" id="KW-1185">Reference proteome</keyword>
<dbReference type="Proteomes" id="UP000237000">
    <property type="component" value="Unassembled WGS sequence"/>
</dbReference>
<dbReference type="AlphaFoldDB" id="A0A2P5F342"/>
<feature type="compositionally biased region" description="Low complexity" evidence="1">
    <location>
        <begin position="14"/>
        <end position="23"/>
    </location>
</feature>
<dbReference type="InParanoid" id="A0A2P5F342"/>
<accession>A0A2P5F342</accession>
<proteinExistence type="predicted"/>
<feature type="compositionally biased region" description="Basic and acidic residues" evidence="1">
    <location>
        <begin position="1"/>
        <end position="11"/>
    </location>
</feature>
<dbReference type="EMBL" id="JXTC01000068">
    <property type="protein sequence ID" value="PON92169.1"/>
    <property type="molecule type" value="Genomic_DNA"/>
</dbReference>
<protein>
    <submittedName>
        <fullName evidence="2">Uncharacterized protein</fullName>
    </submittedName>
</protein>
<evidence type="ECO:0000256" key="1">
    <source>
        <dbReference type="SAM" id="MobiDB-lite"/>
    </source>
</evidence>